<reference evidence="2" key="1">
    <citation type="journal article" date="2019" name="Toxins">
        <title>Detection of Abrin-Like and Prepropulchellin-Like Toxin Genes and Transcripts Using Whole Genome Sequencing and Full-Length Transcript Sequencing of Abrus precatorius.</title>
        <authorList>
            <person name="Hovde B.T."/>
            <person name="Daligault H.E."/>
            <person name="Hanschen E.R."/>
            <person name="Kunde Y.A."/>
            <person name="Johnson M.B."/>
            <person name="Starkenburg S.R."/>
            <person name="Johnson S.L."/>
        </authorList>
    </citation>
    <scope>NUCLEOTIDE SEQUENCE [LARGE SCALE GENOMIC DNA]</scope>
</reference>
<dbReference type="RefSeq" id="XP_027341660.1">
    <property type="nucleotide sequence ID" value="XM_027485859.1"/>
</dbReference>
<dbReference type="Proteomes" id="UP000694853">
    <property type="component" value="Unplaced"/>
</dbReference>
<feature type="compositionally biased region" description="Polar residues" evidence="1">
    <location>
        <begin position="283"/>
        <end position="300"/>
    </location>
</feature>
<reference evidence="3" key="2">
    <citation type="submission" date="2025-08" db="UniProtKB">
        <authorList>
            <consortium name="RefSeq"/>
        </authorList>
    </citation>
    <scope>IDENTIFICATION</scope>
    <source>
        <tissue evidence="3">Young leaves</tissue>
    </source>
</reference>
<sequence length="300" mass="33848">MPPCETMVTILSMNEITKQPRKAYTFGDDKLVPISTSPPPHPALPRHKVTMPFSSWNCINNSKTMPLRIVYPGGHVELHDRPVTAAEIMCRNPRCCVAYPYVFQQPWAIVEPDTILMLGQRFYVVPKSTIRKLQRLSPSPRHSPSPAREIPISPSVDEIRYTQSSQEDEDDRMLFTFCVFRNKSIAKQSNNYKQHSKNRSQKSEIRSNVRSSSQYVDDKNGGSSYDSCFASLFNGVATKENAGDVTKETIISSSSAHHCDSDVPTRKRTQDLTGTGLRGSPKNVWSSEHWQPSLESITEE</sequence>
<feature type="compositionally biased region" description="Low complexity" evidence="1">
    <location>
        <begin position="137"/>
        <end position="146"/>
    </location>
</feature>
<name>A0A8B8KD02_ABRPR</name>
<feature type="region of interest" description="Disordered" evidence="1">
    <location>
        <begin position="134"/>
        <end position="157"/>
    </location>
</feature>
<evidence type="ECO:0000313" key="2">
    <source>
        <dbReference type="Proteomes" id="UP000694853"/>
    </source>
</evidence>
<dbReference type="GeneID" id="113854699"/>
<organism evidence="2 3">
    <name type="scientific">Abrus precatorius</name>
    <name type="common">Indian licorice</name>
    <name type="synonym">Glycine abrus</name>
    <dbReference type="NCBI Taxonomy" id="3816"/>
    <lineage>
        <taxon>Eukaryota</taxon>
        <taxon>Viridiplantae</taxon>
        <taxon>Streptophyta</taxon>
        <taxon>Embryophyta</taxon>
        <taxon>Tracheophyta</taxon>
        <taxon>Spermatophyta</taxon>
        <taxon>Magnoliopsida</taxon>
        <taxon>eudicotyledons</taxon>
        <taxon>Gunneridae</taxon>
        <taxon>Pentapetalae</taxon>
        <taxon>rosids</taxon>
        <taxon>fabids</taxon>
        <taxon>Fabales</taxon>
        <taxon>Fabaceae</taxon>
        <taxon>Papilionoideae</taxon>
        <taxon>50 kb inversion clade</taxon>
        <taxon>NPAAA clade</taxon>
        <taxon>indigoferoid/millettioid clade</taxon>
        <taxon>Abreae</taxon>
        <taxon>Abrus</taxon>
    </lineage>
</organism>
<dbReference type="Pfam" id="PF14009">
    <property type="entry name" value="PADRE"/>
    <property type="match status" value="1"/>
</dbReference>
<dbReference type="KEGG" id="aprc:113854699"/>
<feature type="region of interest" description="Disordered" evidence="1">
    <location>
        <begin position="253"/>
        <end position="300"/>
    </location>
</feature>
<proteinExistence type="predicted"/>
<feature type="compositionally biased region" description="Basic and acidic residues" evidence="1">
    <location>
        <begin position="257"/>
        <end position="270"/>
    </location>
</feature>
<feature type="compositionally biased region" description="Polar residues" evidence="1">
    <location>
        <begin position="208"/>
        <end position="220"/>
    </location>
</feature>
<evidence type="ECO:0000256" key="1">
    <source>
        <dbReference type="SAM" id="MobiDB-lite"/>
    </source>
</evidence>
<keyword evidence="2" id="KW-1185">Reference proteome</keyword>
<feature type="region of interest" description="Disordered" evidence="1">
    <location>
        <begin position="189"/>
        <end position="220"/>
    </location>
</feature>
<dbReference type="PANTHER" id="PTHR33052">
    <property type="entry name" value="DUF4228 DOMAIN PROTEIN-RELATED"/>
    <property type="match status" value="1"/>
</dbReference>
<accession>A0A8B8KD02</accession>
<dbReference type="AlphaFoldDB" id="A0A8B8KD02"/>
<dbReference type="InterPro" id="IPR025322">
    <property type="entry name" value="PADRE_dom"/>
</dbReference>
<dbReference type="OrthoDB" id="1642380at2759"/>
<protein>
    <submittedName>
        <fullName evidence="3">Uncharacterized protein LOC113854699</fullName>
    </submittedName>
</protein>
<gene>
    <name evidence="3" type="primary">LOC113854699</name>
</gene>
<evidence type="ECO:0000313" key="3">
    <source>
        <dbReference type="RefSeq" id="XP_027341660.1"/>
    </source>
</evidence>